<dbReference type="Pfam" id="PF16732">
    <property type="entry name" value="ComP_DUS"/>
    <property type="match status" value="1"/>
</dbReference>
<protein>
    <submittedName>
        <fullName evidence="3">Type IV pilus assembly protein PilE</fullName>
    </submittedName>
</protein>
<dbReference type="OrthoDB" id="5296638at2"/>
<dbReference type="SUPFAM" id="SSF54523">
    <property type="entry name" value="Pili subunits"/>
    <property type="match status" value="1"/>
</dbReference>
<evidence type="ECO:0000313" key="3">
    <source>
        <dbReference type="EMBL" id="SDG18067.1"/>
    </source>
</evidence>
<evidence type="ECO:0000256" key="2">
    <source>
        <dbReference type="SAM" id="Phobius"/>
    </source>
</evidence>
<accession>A0A1G7S4X5</accession>
<dbReference type="PANTHER" id="PTHR30093">
    <property type="entry name" value="GENERAL SECRETION PATHWAY PROTEIN G"/>
    <property type="match status" value="1"/>
</dbReference>
<evidence type="ECO:0000313" key="4">
    <source>
        <dbReference type="Proteomes" id="UP000243378"/>
    </source>
</evidence>
<dbReference type="Pfam" id="PF07963">
    <property type="entry name" value="N_methyl"/>
    <property type="match status" value="1"/>
</dbReference>
<dbReference type="InterPro" id="IPR031982">
    <property type="entry name" value="PilE-like"/>
</dbReference>
<sequence>MKKQRGFTLIEMMIVVAIIGILAAIAYPSYQEHVRKSKRADAQAALMELSHFMERYYTANGKYAGATLPFNKAPKDGGSENYSLAFETGTNAAPVPAAVAVGDFSYTLKATATNSMAGDKCGDLTLTDKGVKGSSAGTAAECWRR</sequence>
<dbReference type="Gene3D" id="3.30.700.10">
    <property type="entry name" value="Glycoprotein, Type 4 Pilin"/>
    <property type="match status" value="1"/>
</dbReference>
<proteinExistence type="predicted"/>
<dbReference type="GO" id="GO:0015628">
    <property type="term" value="P:protein secretion by the type II secretion system"/>
    <property type="evidence" value="ECO:0007669"/>
    <property type="project" value="InterPro"/>
</dbReference>
<dbReference type="InterPro" id="IPR012902">
    <property type="entry name" value="N_methyl_site"/>
</dbReference>
<evidence type="ECO:0000256" key="1">
    <source>
        <dbReference type="ARBA" id="ARBA00022481"/>
    </source>
</evidence>
<dbReference type="PROSITE" id="PS00409">
    <property type="entry name" value="PROKAR_NTER_METHYL"/>
    <property type="match status" value="1"/>
</dbReference>
<gene>
    <name evidence="3" type="ORF">SAMN05216381_3312</name>
</gene>
<feature type="transmembrane region" description="Helical" evidence="2">
    <location>
        <begin position="12"/>
        <end position="30"/>
    </location>
</feature>
<organism evidence="3 4">
    <name type="scientific">Phytopseudomonas seleniipraecipitans</name>
    <dbReference type="NCBI Taxonomy" id="640205"/>
    <lineage>
        <taxon>Bacteria</taxon>
        <taxon>Pseudomonadati</taxon>
        <taxon>Pseudomonadota</taxon>
        <taxon>Gammaproteobacteria</taxon>
        <taxon>Pseudomonadales</taxon>
        <taxon>Pseudomonadaceae</taxon>
        <taxon>Phytopseudomonas</taxon>
    </lineage>
</organism>
<dbReference type="RefSeq" id="WP_092370080.1">
    <property type="nucleotide sequence ID" value="NZ_FNBM01000008.1"/>
</dbReference>
<reference evidence="3 4" key="1">
    <citation type="submission" date="2016-10" db="EMBL/GenBank/DDBJ databases">
        <authorList>
            <person name="de Groot N.N."/>
        </authorList>
    </citation>
    <scope>NUCLEOTIDE SEQUENCE [LARGE SCALE GENOMIC DNA]</scope>
    <source>
        <strain evidence="3 4">LMG 25475</strain>
    </source>
</reference>
<dbReference type="PRINTS" id="PR00813">
    <property type="entry name" value="BCTERIALGSPG"/>
</dbReference>
<dbReference type="GO" id="GO:0015627">
    <property type="term" value="C:type II protein secretion system complex"/>
    <property type="evidence" value="ECO:0007669"/>
    <property type="project" value="InterPro"/>
</dbReference>
<dbReference type="EMBL" id="FNBM01000008">
    <property type="protein sequence ID" value="SDG18067.1"/>
    <property type="molecule type" value="Genomic_DNA"/>
</dbReference>
<dbReference type="PANTHER" id="PTHR30093:SF47">
    <property type="entry name" value="TYPE IV PILUS NON-CORE MINOR PILIN PILE"/>
    <property type="match status" value="1"/>
</dbReference>
<dbReference type="STRING" id="640205.SAMN05216381_3312"/>
<keyword evidence="1" id="KW-0488">Methylation</keyword>
<dbReference type="NCBIfam" id="TIGR02532">
    <property type="entry name" value="IV_pilin_GFxxxE"/>
    <property type="match status" value="1"/>
</dbReference>
<dbReference type="Proteomes" id="UP000243378">
    <property type="component" value="Unassembled WGS sequence"/>
</dbReference>
<keyword evidence="2" id="KW-0812">Transmembrane</keyword>
<dbReference type="AlphaFoldDB" id="A0A1G7S4X5"/>
<dbReference type="InterPro" id="IPR000983">
    <property type="entry name" value="Bac_GSPG_pilin"/>
</dbReference>
<dbReference type="GO" id="GO:0043683">
    <property type="term" value="P:type IV pilus assembly"/>
    <property type="evidence" value="ECO:0007669"/>
    <property type="project" value="InterPro"/>
</dbReference>
<name>A0A1G7S4X5_9GAMM</name>
<dbReference type="InterPro" id="IPR045584">
    <property type="entry name" value="Pilin-like"/>
</dbReference>
<keyword evidence="2" id="KW-1133">Transmembrane helix</keyword>
<keyword evidence="2" id="KW-0472">Membrane</keyword>